<dbReference type="AlphaFoldDB" id="A0A345UNH5"/>
<sequence>MLSGTVIPSAGSDQNPEKGIFDFTMTTLSGEEKDLSQFKGSVVLIVNTASKCGFTSQYRELQQLYETYADRDFTILGFPSADFGGQEFEADEDIAAFCERNFGVTFPMFSRISVRGAEQHPLFTLLTSSPNPDTEGDIRWNFEKFLLDQQGNLIRRFGSRTNPMHTDVTASIDALLE</sequence>
<dbReference type="OrthoDB" id="9789406at2"/>
<protein>
    <recommendedName>
        <fullName evidence="5">Glutathione peroxidase</fullName>
    </recommendedName>
</protein>
<dbReference type="FunFam" id="3.40.30.10:FF:000010">
    <property type="entry name" value="Glutathione peroxidase"/>
    <property type="match status" value="1"/>
</dbReference>
<dbReference type="SUPFAM" id="SSF52833">
    <property type="entry name" value="Thioredoxin-like"/>
    <property type="match status" value="1"/>
</dbReference>
<dbReference type="PROSITE" id="PS00460">
    <property type="entry name" value="GLUTATHIONE_PEROXID_1"/>
    <property type="match status" value="1"/>
</dbReference>
<evidence type="ECO:0000256" key="4">
    <source>
        <dbReference type="PIRSR" id="PIRSR000303-1"/>
    </source>
</evidence>
<dbReference type="CDD" id="cd00340">
    <property type="entry name" value="GSH_Peroxidase"/>
    <property type="match status" value="1"/>
</dbReference>
<evidence type="ECO:0000256" key="1">
    <source>
        <dbReference type="ARBA" id="ARBA00006926"/>
    </source>
</evidence>
<dbReference type="Gene3D" id="3.40.30.10">
    <property type="entry name" value="Glutaredoxin"/>
    <property type="match status" value="1"/>
</dbReference>
<dbReference type="EMBL" id="CP027806">
    <property type="protein sequence ID" value="AXJ02027.1"/>
    <property type="molecule type" value="Genomic_DNA"/>
</dbReference>
<dbReference type="PANTHER" id="PTHR11592:SF78">
    <property type="entry name" value="GLUTATHIONE PEROXIDASE"/>
    <property type="match status" value="1"/>
</dbReference>
<dbReference type="KEGG" id="cprv:CYPRO_2788"/>
<dbReference type="InterPro" id="IPR000889">
    <property type="entry name" value="Glutathione_peroxidase"/>
</dbReference>
<evidence type="ECO:0000256" key="2">
    <source>
        <dbReference type="ARBA" id="ARBA00022559"/>
    </source>
</evidence>
<dbReference type="PROSITE" id="PS51355">
    <property type="entry name" value="GLUTATHIONE_PEROXID_3"/>
    <property type="match status" value="1"/>
</dbReference>
<dbReference type="GO" id="GO:0004601">
    <property type="term" value="F:peroxidase activity"/>
    <property type="evidence" value="ECO:0007669"/>
    <property type="project" value="UniProtKB-KW"/>
</dbReference>
<dbReference type="GO" id="GO:0034599">
    <property type="term" value="P:cellular response to oxidative stress"/>
    <property type="evidence" value="ECO:0007669"/>
    <property type="project" value="TreeGrafter"/>
</dbReference>
<dbReference type="Proteomes" id="UP000254808">
    <property type="component" value="Chromosome"/>
</dbReference>
<proteinExistence type="inferred from homology"/>
<evidence type="ECO:0000313" key="6">
    <source>
        <dbReference type="EMBL" id="AXJ02027.1"/>
    </source>
</evidence>
<name>A0A345UNH5_9BACT</name>
<dbReference type="PANTHER" id="PTHR11592">
    <property type="entry name" value="GLUTATHIONE PEROXIDASE"/>
    <property type="match status" value="1"/>
</dbReference>
<keyword evidence="3 5" id="KW-0560">Oxidoreductase</keyword>
<dbReference type="PRINTS" id="PR01011">
    <property type="entry name" value="GLUTPROXDASE"/>
</dbReference>
<evidence type="ECO:0000256" key="5">
    <source>
        <dbReference type="RuleBase" id="RU000499"/>
    </source>
</evidence>
<reference evidence="6 7" key="1">
    <citation type="submission" date="2018-03" db="EMBL/GenBank/DDBJ databases">
        <title>Phenotypic and genomic properties of Cyclonatronum proteinivorum gen. nov., sp. nov., a haloalkaliphilic bacteroidete from soda lakes possessing Na+-translocating rhodopsin.</title>
        <authorList>
            <person name="Toshchakov S.V."/>
            <person name="Korzhenkov A."/>
            <person name="Samarov N.I."/>
            <person name="Kublanov I.V."/>
            <person name="Muntyan M.S."/>
            <person name="Sorokin D.Y."/>
        </authorList>
    </citation>
    <scope>NUCLEOTIDE SEQUENCE [LARGE SCALE GENOMIC DNA]</scope>
    <source>
        <strain evidence="6 7">Omega</strain>
    </source>
</reference>
<dbReference type="InterPro" id="IPR036249">
    <property type="entry name" value="Thioredoxin-like_sf"/>
</dbReference>
<dbReference type="Pfam" id="PF00255">
    <property type="entry name" value="GSHPx"/>
    <property type="match status" value="1"/>
</dbReference>
<organism evidence="6 7">
    <name type="scientific">Cyclonatronum proteinivorum</name>
    <dbReference type="NCBI Taxonomy" id="1457365"/>
    <lineage>
        <taxon>Bacteria</taxon>
        <taxon>Pseudomonadati</taxon>
        <taxon>Balneolota</taxon>
        <taxon>Balneolia</taxon>
        <taxon>Balneolales</taxon>
        <taxon>Cyclonatronaceae</taxon>
        <taxon>Cyclonatronum</taxon>
    </lineage>
</organism>
<evidence type="ECO:0000256" key="3">
    <source>
        <dbReference type="ARBA" id="ARBA00023002"/>
    </source>
</evidence>
<keyword evidence="2 5" id="KW-0575">Peroxidase</keyword>
<gene>
    <name evidence="6" type="ORF">CYPRO_2788</name>
</gene>
<dbReference type="InterPro" id="IPR029759">
    <property type="entry name" value="GPX_AS"/>
</dbReference>
<dbReference type="PIRSF" id="PIRSF000303">
    <property type="entry name" value="Glutathion_perox"/>
    <property type="match status" value="1"/>
</dbReference>
<feature type="active site" evidence="4">
    <location>
        <position position="52"/>
    </location>
</feature>
<keyword evidence="7" id="KW-1185">Reference proteome</keyword>
<evidence type="ECO:0000313" key="7">
    <source>
        <dbReference type="Proteomes" id="UP000254808"/>
    </source>
</evidence>
<comment type="similarity">
    <text evidence="1 5">Belongs to the glutathione peroxidase family.</text>
</comment>
<accession>A0A345UNH5</accession>